<proteinExistence type="predicted"/>
<comment type="caution">
    <text evidence="2">The sequence shown here is derived from an EMBL/GenBank/DDBJ whole genome shotgun (WGS) entry which is preliminary data.</text>
</comment>
<evidence type="ECO:0000256" key="1">
    <source>
        <dbReference type="SAM" id="Phobius"/>
    </source>
</evidence>
<keyword evidence="1" id="KW-1133">Transmembrane helix</keyword>
<keyword evidence="1" id="KW-0472">Membrane</keyword>
<evidence type="ECO:0000313" key="2">
    <source>
        <dbReference type="EMBL" id="MBB4119568.1"/>
    </source>
</evidence>
<feature type="transmembrane region" description="Helical" evidence="1">
    <location>
        <begin position="7"/>
        <end position="28"/>
    </location>
</feature>
<gene>
    <name evidence="2" type="ORF">GGR32_001870</name>
</gene>
<dbReference type="EMBL" id="JACIFO010000007">
    <property type="protein sequence ID" value="MBB4119568.1"/>
    <property type="molecule type" value="Genomic_DNA"/>
</dbReference>
<protein>
    <submittedName>
        <fullName evidence="2">Uncharacterized protein</fullName>
    </submittedName>
</protein>
<evidence type="ECO:0000313" key="3">
    <source>
        <dbReference type="Proteomes" id="UP000553034"/>
    </source>
</evidence>
<reference evidence="2 3" key="1">
    <citation type="submission" date="2020-08" db="EMBL/GenBank/DDBJ databases">
        <title>Genomic Encyclopedia of Type Strains, Phase IV (KMG-IV): sequencing the most valuable type-strain genomes for metagenomic binning, comparative biology and taxonomic classification.</title>
        <authorList>
            <person name="Goeker M."/>
        </authorList>
    </citation>
    <scope>NUCLEOTIDE SEQUENCE [LARGE SCALE GENOMIC DNA]</scope>
    <source>
        <strain evidence="2 3">DSM 29568</strain>
    </source>
</reference>
<organism evidence="2 3">
    <name type="scientific">Mesonia hippocampi</name>
    <dbReference type="NCBI Taxonomy" id="1628250"/>
    <lineage>
        <taxon>Bacteria</taxon>
        <taxon>Pseudomonadati</taxon>
        <taxon>Bacteroidota</taxon>
        <taxon>Flavobacteriia</taxon>
        <taxon>Flavobacteriales</taxon>
        <taxon>Flavobacteriaceae</taxon>
        <taxon>Mesonia</taxon>
    </lineage>
</organism>
<name>A0A840EN67_9FLAO</name>
<dbReference type="RefSeq" id="WP_183477915.1">
    <property type="nucleotide sequence ID" value="NZ_JACIFO010000007.1"/>
</dbReference>
<dbReference type="Proteomes" id="UP000553034">
    <property type="component" value="Unassembled WGS sequence"/>
</dbReference>
<keyword evidence="1" id="KW-0812">Transmembrane</keyword>
<keyword evidence="3" id="KW-1185">Reference proteome</keyword>
<accession>A0A840EN67</accession>
<sequence>MKLVVQLILWVVIVFLGYLTFNAVYAPIQFNKVKEARYKKVIERLKDIRKAELAHKEVTGEFAPTFDRLVKFIDTAKFTITERRDTTYLDEEYKKSYGVDKYKGDVVIDTIGFVSVKDSLFKGTNRYKELKYVPTTNKEEEFQIGARKIKKNNTAMPVFEVKVAKEVILKDQDKDLVAQEKQIVSVEEVNGPYIQVGSLNEVNTSGNWPKVYGDNDK</sequence>
<dbReference type="AlphaFoldDB" id="A0A840EN67"/>